<feature type="transmembrane region" description="Helical" evidence="14">
    <location>
        <begin position="194"/>
        <end position="213"/>
    </location>
</feature>
<accession>A0AAP9A9L6</accession>
<evidence type="ECO:0000256" key="17">
    <source>
        <dbReference type="SAM" id="MobiDB-lite"/>
    </source>
</evidence>
<feature type="compositionally biased region" description="Basic and acidic residues" evidence="17">
    <location>
        <begin position="702"/>
        <end position="723"/>
    </location>
</feature>
<dbReference type="GO" id="GO:0005886">
    <property type="term" value="C:plasma membrane"/>
    <property type="evidence" value="ECO:0007669"/>
    <property type="project" value="UniProtKB-SubCell"/>
</dbReference>
<keyword evidence="8 14" id="KW-0378">Hydrolase</keyword>
<dbReference type="InterPro" id="IPR003959">
    <property type="entry name" value="ATPase_AAA_core"/>
</dbReference>
<feature type="domain" description="AAA+ ATPase" evidence="18">
    <location>
        <begin position="273"/>
        <end position="409"/>
    </location>
</feature>
<comment type="subunit">
    <text evidence="14">Homohexamer.</text>
</comment>
<keyword evidence="16" id="KW-0175">Coiled coil</keyword>
<dbReference type="SUPFAM" id="SSF140990">
    <property type="entry name" value="FtsH protease domain-like"/>
    <property type="match status" value="1"/>
</dbReference>
<feature type="region of interest" description="Disordered" evidence="17">
    <location>
        <begin position="687"/>
        <end position="723"/>
    </location>
</feature>
<comment type="similarity">
    <text evidence="14">In the central section; belongs to the AAA ATPase family.</text>
</comment>
<evidence type="ECO:0000256" key="9">
    <source>
        <dbReference type="ARBA" id="ARBA00022833"/>
    </source>
</evidence>
<dbReference type="Pfam" id="PF00004">
    <property type="entry name" value="AAA"/>
    <property type="match status" value="1"/>
</dbReference>
<keyword evidence="4 14" id="KW-0645">Protease</keyword>
<dbReference type="FunFam" id="1.10.8.60:FF:000001">
    <property type="entry name" value="ATP-dependent zinc metalloprotease FtsH"/>
    <property type="match status" value="1"/>
</dbReference>
<dbReference type="GO" id="GO:0005737">
    <property type="term" value="C:cytoplasm"/>
    <property type="evidence" value="ECO:0007669"/>
    <property type="project" value="UniProtKB-ARBA"/>
</dbReference>
<dbReference type="GO" id="GO:0016887">
    <property type="term" value="F:ATP hydrolysis activity"/>
    <property type="evidence" value="ECO:0007669"/>
    <property type="project" value="UniProtKB-UniRule"/>
</dbReference>
<feature type="transmembrane region" description="Helical" evidence="14">
    <location>
        <begin position="45"/>
        <end position="67"/>
    </location>
</feature>
<dbReference type="SMART" id="SM00382">
    <property type="entry name" value="AAA"/>
    <property type="match status" value="1"/>
</dbReference>
<dbReference type="FunFam" id="3.40.50.300:FF:000352">
    <property type="entry name" value="ATP-dependent zinc metalloprotease FTSH 7, chloroplastic"/>
    <property type="match status" value="1"/>
</dbReference>
<evidence type="ECO:0000256" key="15">
    <source>
        <dbReference type="RuleBase" id="RU003651"/>
    </source>
</evidence>
<keyword evidence="12 14" id="KW-0482">Metalloprotease</keyword>
<keyword evidence="13 14" id="KW-0472">Membrane</keyword>
<evidence type="ECO:0000256" key="14">
    <source>
        <dbReference type="HAMAP-Rule" id="MF_01458"/>
    </source>
</evidence>
<dbReference type="HAMAP" id="MF_01458">
    <property type="entry name" value="FtsH"/>
    <property type="match status" value="1"/>
</dbReference>
<evidence type="ECO:0000256" key="5">
    <source>
        <dbReference type="ARBA" id="ARBA00022692"/>
    </source>
</evidence>
<sequence length="723" mass="81226">MYFFKKMVILFTSKIESEDNNVKKDDLTQPRKQSPEARKRRNRRIIFWLIVLLIIGTIIGVIIYFFVRKEYDNVIVKSAQTVMVNNEKKVLYLDTIRPNSTQITRYTIDYDQIKAARVNILNNYNFQIISNASSLGLSRISFNMAHEGIEKFLLGDIGMYSPVNGDNTNNKWKWLTDIINQKLQIPSSGFNPQVIISPLISIIFFIIFLYIILRVSKAQSDSLLGTNKGNAKLTKSSVRFSDVAGIAEVKEELIEIVDFLKEPKKYVAAGARIPKGVMLYGPPGTGKTLIAKAVAGEANVPFFQTTGSSFEDTFVGVGARRVRELFEKARKSAPAIIFIDEIDSVAKKRGNSLTAVQDQTINQLLSELDGFDTSSGVIVMAATNRLDTLDDAILRPGRFDRQISVNLPDILEREQILRIHSRNKNLSAKVSLEDIARRTAGFSGAQLENVLNEAALLSVRDKATSIHMNHLDEAIDRVIAGPSRPNKVISEREREQVSYHEAGHALIGLYSPGADVVQKITIVARGRAAGYTLQTPERNENILQNKTELISRVRTALGGRAAEELIYGPNEITTGAANDFYKITNIVRAMVASFGMTDVGLTQYIATEGVDNPYRNNYSEQTALAIDIEIEKIIQREYKIVKEMINEYREELELIVQTLLELETILKPQIDYIHQYKQLPPEVIANKNKREASQKQANSSVEEAKVVDDKESTKDKEKDQKSN</sequence>
<keyword evidence="11 14" id="KW-1133">Transmembrane helix</keyword>
<dbReference type="InterPro" id="IPR003593">
    <property type="entry name" value="AAA+_ATPase"/>
</dbReference>
<reference evidence="19 20" key="1">
    <citation type="submission" date="2019-07" db="EMBL/GenBank/DDBJ databases">
        <title>Comparative genomics of three clinical Ureaplasma species: analysis of their core genomes and virulence factors.</title>
        <authorList>
            <person name="Yang T."/>
            <person name="Zhang Y."/>
            <person name="Li X."/>
            <person name="Kong Y."/>
            <person name="Yu H."/>
            <person name="Ruan Z."/>
            <person name="Xie X."/>
            <person name="Zhang J."/>
        </authorList>
    </citation>
    <scope>NUCLEOTIDE SEQUENCE [LARGE SCALE GENOMIC DNA]</scope>
    <source>
        <strain evidence="19 20">132</strain>
    </source>
</reference>
<feature type="active site" evidence="14">
    <location>
        <position position="501"/>
    </location>
</feature>
<evidence type="ECO:0000256" key="16">
    <source>
        <dbReference type="SAM" id="Coils"/>
    </source>
</evidence>
<feature type="binding site" evidence="14">
    <location>
        <begin position="281"/>
        <end position="288"/>
    </location>
    <ligand>
        <name>ATP</name>
        <dbReference type="ChEBI" id="CHEBI:30616"/>
    </ligand>
</feature>
<dbReference type="PANTHER" id="PTHR23076:SF97">
    <property type="entry name" value="ATP-DEPENDENT ZINC METALLOPROTEASE YME1L1"/>
    <property type="match status" value="1"/>
</dbReference>
<dbReference type="Pfam" id="PF01434">
    <property type="entry name" value="Peptidase_M41"/>
    <property type="match status" value="1"/>
</dbReference>
<dbReference type="RefSeq" id="WP_141926347.1">
    <property type="nucleotide sequence ID" value="NZ_CP041200.1"/>
</dbReference>
<dbReference type="PROSITE" id="PS00674">
    <property type="entry name" value="AAA"/>
    <property type="match status" value="1"/>
</dbReference>
<name>A0AAP9A9L6_UREUR</name>
<keyword evidence="7 14" id="KW-0547">Nucleotide-binding</keyword>
<organism evidence="19 20">
    <name type="scientific">Ureaplasma urealyticum</name>
    <name type="common">Ureaplasma urealyticum biotype 2</name>
    <dbReference type="NCBI Taxonomy" id="2130"/>
    <lineage>
        <taxon>Bacteria</taxon>
        <taxon>Bacillati</taxon>
        <taxon>Mycoplasmatota</taxon>
        <taxon>Mycoplasmoidales</taxon>
        <taxon>Mycoplasmoidaceae</taxon>
        <taxon>Ureaplasma</taxon>
    </lineage>
</organism>
<protein>
    <recommendedName>
        <fullName evidence="14">ATP-dependent zinc metalloprotease FtsH</fullName>
        <ecNumber evidence="14">3.4.24.-</ecNumber>
    </recommendedName>
</protein>
<dbReference type="Gene3D" id="1.20.58.760">
    <property type="entry name" value="Peptidase M41"/>
    <property type="match status" value="1"/>
</dbReference>
<evidence type="ECO:0000256" key="11">
    <source>
        <dbReference type="ARBA" id="ARBA00022989"/>
    </source>
</evidence>
<dbReference type="InterPro" id="IPR000642">
    <property type="entry name" value="Peptidase_M41"/>
</dbReference>
<feature type="binding site" evidence="14">
    <location>
        <position position="504"/>
    </location>
    <ligand>
        <name>Zn(2+)</name>
        <dbReference type="ChEBI" id="CHEBI:29105"/>
        <note>catalytic</note>
    </ligand>
</feature>
<keyword evidence="10 14" id="KW-0067">ATP-binding</keyword>
<keyword evidence="9 14" id="KW-0862">Zinc</keyword>
<evidence type="ECO:0000256" key="12">
    <source>
        <dbReference type="ARBA" id="ARBA00023049"/>
    </source>
</evidence>
<dbReference type="CDD" id="cd19501">
    <property type="entry name" value="RecA-like_FtsH"/>
    <property type="match status" value="1"/>
</dbReference>
<dbReference type="InterPro" id="IPR027417">
    <property type="entry name" value="P-loop_NTPase"/>
</dbReference>
<comment type="similarity">
    <text evidence="15">Belongs to the AAA ATPase family.</text>
</comment>
<dbReference type="NCBIfam" id="TIGR01241">
    <property type="entry name" value="FtsH_fam"/>
    <property type="match status" value="1"/>
</dbReference>
<feature type="binding site" evidence="14">
    <location>
        <position position="579"/>
    </location>
    <ligand>
        <name>Zn(2+)</name>
        <dbReference type="ChEBI" id="CHEBI:29105"/>
        <note>catalytic</note>
    </ligand>
</feature>
<evidence type="ECO:0000256" key="4">
    <source>
        <dbReference type="ARBA" id="ARBA00022670"/>
    </source>
</evidence>
<dbReference type="GO" id="GO:0006508">
    <property type="term" value="P:proteolysis"/>
    <property type="evidence" value="ECO:0007669"/>
    <property type="project" value="UniProtKB-KW"/>
</dbReference>
<keyword evidence="6 14" id="KW-0479">Metal-binding</keyword>
<gene>
    <name evidence="19" type="primary">hflB</name>
    <name evidence="14" type="synonym">ftsH</name>
    <name evidence="19" type="ORF">FJM05_00545</name>
</gene>
<keyword evidence="3 14" id="KW-1003">Cell membrane</keyword>
<evidence type="ECO:0000256" key="6">
    <source>
        <dbReference type="ARBA" id="ARBA00022723"/>
    </source>
</evidence>
<evidence type="ECO:0000313" key="20">
    <source>
        <dbReference type="Proteomes" id="UP000318231"/>
    </source>
</evidence>
<evidence type="ECO:0000256" key="7">
    <source>
        <dbReference type="ARBA" id="ARBA00022741"/>
    </source>
</evidence>
<evidence type="ECO:0000256" key="1">
    <source>
        <dbReference type="ARBA" id="ARBA00004370"/>
    </source>
</evidence>
<dbReference type="GO" id="GO:0008270">
    <property type="term" value="F:zinc ion binding"/>
    <property type="evidence" value="ECO:0007669"/>
    <property type="project" value="UniProtKB-UniRule"/>
</dbReference>
<dbReference type="EMBL" id="CP041200">
    <property type="protein sequence ID" value="QDI64697.1"/>
    <property type="molecule type" value="Genomic_DNA"/>
</dbReference>
<evidence type="ECO:0000313" key="19">
    <source>
        <dbReference type="EMBL" id="QDI64697.1"/>
    </source>
</evidence>
<keyword evidence="5 14" id="KW-0812">Transmembrane</keyword>
<evidence type="ECO:0000256" key="3">
    <source>
        <dbReference type="ARBA" id="ARBA00022475"/>
    </source>
</evidence>
<dbReference type="Pfam" id="PF17862">
    <property type="entry name" value="AAA_lid_3"/>
    <property type="match status" value="1"/>
</dbReference>
<dbReference type="AlphaFoldDB" id="A0AAP9A9L6"/>
<evidence type="ECO:0000256" key="8">
    <source>
        <dbReference type="ARBA" id="ARBA00022801"/>
    </source>
</evidence>
<dbReference type="EC" id="3.4.24.-" evidence="14"/>
<dbReference type="Gene3D" id="3.40.50.300">
    <property type="entry name" value="P-loop containing nucleotide triphosphate hydrolases"/>
    <property type="match status" value="1"/>
</dbReference>
<comment type="subcellular location">
    <subcellularLocation>
        <location evidence="14">Cell membrane</location>
        <topology evidence="14">Multi-pass membrane protein</topology>
        <orientation evidence="14">Cytoplasmic side</orientation>
    </subcellularLocation>
    <subcellularLocation>
        <location evidence="1">Membrane</location>
    </subcellularLocation>
</comment>
<dbReference type="SUPFAM" id="SSF52540">
    <property type="entry name" value="P-loop containing nucleoside triphosphate hydrolases"/>
    <property type="match status" value="1"/>
</dbReference>
<dbReference type="FunFam" id="1.20.58.760:FF:000001">
    <property type="entry name" value="ATP-dependent zinc metalloprotease FtsH"/>
    <property type="match status" value="1"/>
</dbReference>
<comment type="function">
    <text evidence="14">Acts as a processive, ATP-dependent zinc metallopeptidase for both cytoplasmic and membrane proteins. Plays a role in the quality control of integral membrane proteins.</text>
</comment>
<dbReference type="InterPro" id="IPR005936">
    <property type="entry name" value="FtsH"/>
</dbReference>
<evidence type="ECO:0000259" key="18">
    <source>
        <dbReference type="SMART" id="SM00382"/>
    </source>
</evidence>
<dbReference type="PANTHER" id="PTHR23076">
    <property type="entry name" value="METALLOPROTEASE M41 FTSH"/>
    <property type="match status" value="1"/>
</dbReference>
<dbReference type="Proteomes" id="UP000318231">
    <property type="component" value="Chromosome"/>
</dbReference>
<evidence type="ECO:0000256" key="2">
    <source>
        <dbReference type="ARBA" id="ARBA00010044"/>
    </source>
</evidence>
<dbReference type="GO" id="GO:0005524">
    <property type="term" value="F:ATP binding"/>
    <property type="evidence" value="ECO:0007669"/>
    <property type="project" value="UniProtKB-UniRule"/>
</dbReference>
<dbReference type="Gene3D" id="1.10.8.60">
    <property type="match status" value="1"/>
</dbReference>
<proteinExistence type="inferred from homology"/>
<dbReference type="GO" id="GO:0030163">
    <property type="term" value="P:protein catabolic process"/>
    <property type="evidence" value="ECO:0007669"/>
    <property type="project" value="UniProtKB-UniRule"/>
</dbReference>
<dbReference type="InterPro" id="IPR003960">
    <property type="entry name" value="ATPase_AAA_CS"/>
</dbReference>
<evidence type="ECO:0000256" key="13">
    <source>
        <dbReference type="ARBA" id="ARBA00023136"/>
    </source>
</evidence>
<feature type="binding site" evidence="14">
    <location>
        <position position="500"/>
    </location>
    <ligand>
        <name>Zn(2+)</name>
        <dbReference type="ChEBI" id="CHEBI:29105"/>
        <note>catalytic</note>
    </ligand>
</feature>
<dbReference type="InterPro" id="IPR041569">
    <property type="entry name" value="AAA_lid_3"/>
</dbReference>
<dbReference type="GO" id="GO:0004222">
    <property type="term" value="F:metalloendopeptidase activity"/>
    <property type="evidence" value="ECO:0007669"/>
    <property type="project" value="InterPro"/>
</dbReference>
<comment type="cofactor">
    <cofactor evidence="14">
        <name>Zn(2+)</name>
        <dbReference type="ChEBI" id="CHEBI:29105"/>
    </cofactor>
    <text evidence="14">Binds 1 zinc ion per subunit.</text>
</comment>
<feature type="coiled-coil region" evidence="16">
    <location>
        <begin position="631"/>
        <end position="665"/>
    </location>
</feature>
<evidence type="ECO:0000256" key="10">
    <source>
        <dbReference type="ARBA" id="ARBA00022840"/>
    </source>
</evidence>
<dbReference type="InterPro" id="IPR037219">
    <property type="entry name" value="Peptidase_M41-like"/>
</dbReference>
<comment type="similarity">
    <text evidence="2 14">In the C-terminal section; belongs to the peptidase M41 family.</text>
</comment>
<dbReference type="GO" id="GO:0004176">
    <property type="term" value="F:ATP-dependent peptidase activity"/>
    <property type="evidence" value="ECO:0007669"/>
    <property type="project" value="InterPro"/>
</dbReference>